<keyword evidence="1" id="KW-0479">Metal-binding</keyword>
<keyword evidence="4" id="KW-0862">Zinc</keyword>
<dbReference type="GO" id="GO:0003677">
    <property type="term" value="F:DNA binding"/>
    <property type="evidence" value="ECO:0007669"/>
    <property type="project" value="UniProtKB-KW"/>
</dbReference>
<dbReference type="InterPro" id="IPR055185">
    <property type="entry name" value="C2CH-4th_BIRD-IDD"/>
</dbReference>
<dbReference type="InterPro" id="IPR031140">
    <property type="entry name" value="IDD1-16"/>
</dbReference>
<dbReference type="FunFam" id="3.30.160.60:FF:000131">
    <property type="entry name" value="protein indeterminate-domain 5, chloroplastic-like"/>
    <property type="match status" value="1"/>
</dbReference>
<dbReference type="EnsemblPlants" id="evm.model.01.687">
    <property type="protein sequence ID" value="cds.evm.model.01.687"/>
    <property type="gene ID" value="evm.TU.01.687"/>
</dbReference>
<proteinExistence type="predicted"/>
<feature type="domain" description="C2H2-type" evidence="9">
    <location>
        <begin position="104"/>
        <end position="126"/>
    </location>
</feature>
<evidence type="ECO:0000256" key="6">
    <source>
        <dbReference type="ARBA" id="ARBA00023125"/>
    </source>
</evidence>
<dbReference type="GO" id="GO:0008270">
    <property type="term" value="F:zinc ion binding"/>
    <property type="evidence" value="ECO:0007669"/>
    <property type="project" value="UniProtKB-KW"/>
</dbReference>
<evidence type="ECO:0000256" key="1">
    <source>
        <dbReference type="ARBA" id="ARBA00022723"/>
    </source>
</evidence>
<dbReference type="Gene3D" id="3.30.160.60">
    <property type="entry name" value="Classic Zinc Finger"/>
    <property type="match status" value="2"/>
</dbReference>
<accession>A0A803NQA8</accession>
<dbReference type="PANTHER" id="PTHR10593:SF136">
    <property type="entry name" value="PROTEIN INDETERMINATE-DOMAIN 12"/>
    <property type="match status" value="1"/>
</dbReference>
<dbReference type="GO" id="GO:0005634">
    <property type="term" value="C:nucleus"/>
    <property type="evidence" value="ECO:0007669"/>
    <property type="project" value="TreeGrafter"/>
</dbReference>
<evidence type="ECO:0000313" key="10">
    <source>
        <dbReference type="EnsemblPlants" id="cds.evm.model.01.687"/>
    </source>
</evidence>
<evidence type="ECO:0000256" key="5">
    <source>
        <dbReference type="ARBA" id="ARBA00023015"/>
    </source>
</evidence>
<dbReference type="PROSITE" id="PS00028">
    <property type="entry name" value="ZINC_FINGER_C2H2_1"/>
    <property type="match status" value="1"/>
</dbReference>
<dbReference type="Pfam" id="PF22995">
    <property type="entry name" value="C2CH-3rd_BIRD-IDD"/>
    <property type="match status" value="1"/>
</dbReference>
<keyword evidence="5" id="KW-0805">Transcription regulation</keyword>
<dbReference type="EMBL" id="UZAU01000018">
    <property type="status" value="NOT_ANNOTATED_CDS"/>
    <property type="molecule type" value="Genomic_DNA"/>
</dbReference>
<dbReference type="Pfam" id="PF22992">
    <property type="entry name" value="C2CH-4th_BIRD-IDD"/>
    <property type="match status" value="1"/>
</dbReference>
<organism evidence="10 11">
    <name type="scientific">Cannabis sativa</name>
    <name type="common">Hemp</name>
    <name type="synonym">Marijuana</name>
    <dbReference type="NCBI Taxonomy" id="3483"/>
    <lineage>
        <taxon>Eukaryota</taxon>
        <taxon>Viridiplantae</taxon>
        <taxon>Streptophyta</taxon>
        <taxon>Embryophyta</taxon>
        <taxon>Tracheophyta</taxon>
        <taxon>Spermatophyta</taxon>
        <taxon>Magnoliopsida</taxon>
        <taxon>eudicotyledons</taxon>
        <taxon>Gunneridae</taxon>
        <taxon>Pentapetalae</taxon>
        <taxon>rosids</taxon>
        <taxon>fabids</taxon>
        <taxon>Rosales</taxon>
        <taxon>Cannabaceae</taxon>
        <taxon>Cannabis</taxon>
    </lineage>
</organism>
<dbReference type="FunFam" id="3.30.160.60:FF:000554">
    <property type="entry name" value="protein indeterminate-domain 12-like"/>
    <property type="match status" value="1"/>
</dbReference>
<keyword evidence="3 8" id="KW-0863">Zinc-finger</keyword>
<dbReference type="Gramene" id="evm.model.01.687">
    <property type="protein sequence ID" value="cds.evm.model.01.687"/>
    <property type="gene ID" value="evm.TU.01.687"/>
</dbReference>
<reference evidence="10" key="2">
    <citation type="submission" date="2021-03" db="UniProtKB">
        <authorList>
            <consortium name="EnsemblPlants"/>
        </authorList>
    </citation>
    <scope>IDENTIFICATION</scope>
</reference>
<dbReference type="PANTHER" id="PTHR10593">
    <property type="entry name" value="SERINE/THREONINE-PROTEIN KINASE RIO"/>
    <property type="match status" value="1"/>
</dbReference>
<keyword evidence="7" id="KW-0804">Transcription</keyword>
<evidence type="ECO:0000313" key="11">
    <source>
        <dbReference type="Proteomes" id="UP000596661"/>
    </source>
</evidence>
<reference evidence="10" key="1">
    <citation type="submission" date="2018-11" db="EMBL/GenBank/DDBJ databases">
        <authorList>
            <person name="Grassa J C."/>
        </authorList>
    </citation>
    <scope>NUCLEOTIDE SEQUENCE [LARGE SCALE GENOMIC DNA]</scope>
</reference>
<evidence type="ECO:0000256" key="7">
    <source>
        <dbReference type="ARBA" id="ARBA00023163"/>
    </source>
</evidence>
<evidence type="ECO:0000259" key="9">
    <source>
        <dbReference type="PROSITE" id="PS50157"/>
    </source>
</evidence>
<sequence length="509" mass="56061">MFSVAMSNSTSNLSEEAASISSGTRLHDFGGIFNNNNNNNNPLLSHFSDHNNININNNNNNNIISIDDQQPQKIKKKRSLPGHPDPDAEVIALSPKTLLATNRFVCEICNKGFQRDQNLQLHRRGHNLPWKLKQRSNKEMIKKRAYVCPEATCVHHHPSRALGDLTGIKKHYSRKHGEKKWKCEKCSKIYAVQSDWKAHSKTCGTREYRCDCGTLFSRKDSFITHRAFCDALAEESARLSAAAAAAAVAAANPNQSLFPNFSTVTTHHHNFTNQPSPIHIWDTTPHQNPNPSTTTQPRHPLLHVIKPENHHFQPPPPPHSQQPLMIFQDSTPQQNPADQPGQKGFNLIGSPFQTLHVSSSQMATSAHLSATALLQKAATVGAVASGAHSCQVEGQGHGQSVGHVTDQLGRVMSGRHHVTTNEFILGRGLTSDDLATWRKSDRLTRDFLGLTADTNNNNNNTGGGDVKDMLTYTGGVEFPPLDQRVHSSLLKPQVFGFAEAAASQSWADC</sequence>
<dbReference type="Pfam" id="PF22996">
    <property type="entry name" value="C2H2-2nd_BIRD-IDD"/>
    <property type="match status" value="1"/>
</dbReference>
<evidence type="ECO:0000256" key="3">
    <source>
        <dbReference type="ARBA" id="ARBA00022771"/>
    </source>
</evidence>
<evidence type="ECO:0000256" key="4">
    <source>
        <dbReference type="ARBA" id="ARBA00022833"/>
    </source>
</evidence>
<dbReference type="InterPro" id="IPR055186">
    <property type="entry name" value="C2H2-2nd_BIRD-IDD"/>
</dbReference>
<dbReference type="PROSITE" id="PS50157">
    <property type="entry name" value="ZINC_FINGER_C2H2_2"/>
    <property type="match status" value="1"/>
</dbReference>
<dbReference type="Pfam" id="PF00096">
    <property type="entry name" value="zf-C2H2"/>
    <property type="match status" value="1"/>
</dbReference>
<dbReference type="InterPro" id="IPR036236">
    <property type="entry name" value="Znf_C2H2_sf"/>
</dbReference>
<keyword evidence="6" id="KW-0238">DNA-binding</keyword>
<keyword evidence="2" id="KW-0677">Repeat</keyword>
<dbReference type="GO" id="GO:0003700">
    <property type="term" value="F:DNA-binding transcription factor activity"/>
    <property type="evidence" value="ECO:0007669"/>
    <property type="project" value="TreeGrafter"/>
</dbReference>
<keyword evidence="11" id="KW-1185">Reference proteome</keyword>
<dbReference type="AlphaFoldDB" id="A0A803NQA8"/>
<name>A0A803NQA8_CANSA</name>
<dbReference type="OrthoDB" id="6354171at2759"/>
<dbReference type="Proteomes" id="UP000596661">
    <property type="component" value="Chromosome 1"/>
</dbReference>
<dbReference type="InterPro" id="IPR055187">
    <property type="entry name" value="C2CH-3rd_BIRD-IDD"/>
</dbReference>
<dbReference type="InterPro" id="IPR013087">
    <property type="entry name" value="Znf_C2H2_type"/>
</dbReference>
<dbReference type="SMART" id="SM00355">
    <property type="entry name" value="ZnF_C2H2"/>
    <property type="match status" value="3"/>
</dbReference>
<protein>
    <recommendedName>
        <fullName evidence="9">C2H2-type domain-containing protein</fullName>
    </recommendedName>
</protein>
<evidence type="ECO:0000256" key="2">
    <source>
        <dbReference type="ARBA" id="ARBA00022737"/>
    </source>
</evidence>
<dbReference type="OMA" id="EFGTASH"/>
<evidence type="ECO:0000256" key="8">
    <source>
        <dbReference type="PROSITE-ProRule" id="PRU00042"/>
    </source>
</evidence>
<dbReference type="SUPFAM" id="SSF57667">
    <property type="entry name" value="beta-beta-alpha zinc fingers"/>
    <property type="match status" value="1"/>
</dbReference>